<accession>F4PY77</accession>
<dbReference type="OrthoDB" id="6745403at2759"/>
<gene>
    <name evidence="10" type="primary">tmem111</name>
    <name evidence="10" type="ORF">DFA_00315</name>
</gene>
<dbReference type="EMBL" id="GL883014">
    <property type="protein sequence ID" value="EGG19737.1"/>
    <property type="molecule type" value="Genomic_DNA"/>
</dbReference>
<feature type="compositionally biased region" description="Low complexity" evidence="8">
    <location>
        <begin position="262"/>
        <end position="276"/>
    </location>
</feature>
<dbReference type="RefSeq" id="XP_004358031.1">
    <property type="nucleotide sequence ID" value="XM_004357974.1"/>
</dbReference>
<keyword evidence="4 9" id="KW-0812">Transmembrane</keyword>
<evidence type="ECO:0000313" key="11">
    <source>
        <dbReference type="Proteomes" id="UP000007797"/>
    </source>
</evidence>
<comment type="subcellular location">
    <subcellularLocation>
        <location evidence="1">Membrane</location>
        <topology evidence="1">Multi-pass membrane protein</topology>
    </subcellularLocation>
</comment>
<dbReference type="InterPro" id="IPR002809">
    <property type="entry name" value="EMC3/TMCO1"/>
</dbReference>
<dbReference type="PIRSF" id="PIRSF010045">
    <property type="entry name" value="DUF850_TM_euk"/>
    <property type="match status" value="1"/>
</dbReference>
<evidence type="ECO:0000256" key="9">
    <source>
        <dbReference type="SAM" id="Phobius"/>
    </source>
</evidence>
<proteinExistence type="inferred from homology"/>
<evidence type="ECO:0000256" key="7">
    <source>
        <dbReference type="PIRNR" id="PIRNR010045"/>
    </source>
</evidence>
<evidence type="ECO:0000256" key="1">
    <source>
        <dbReference type="ARBA" id="ARBA00004141"/>
    </source>
</evidence>
<feature type="region of interest" description="Disordered" evidence="8">
    <location>
        <begin position="260"/>
        <end position="283"/>
    </location>
</feature>
<dbReference type="STRING" id="1054147.F4PY77"/>
<dbReference type="AlphaFoldDB" id="F4PY77"/>
<dbReference type="PANTHER" id="PTHR13116:SF5">
    <property type="entry name" value="ER MEMBRANE PROTEIN COMPLEX SUBUNIT 3"/>
    <property type="match status" value="1"/>
</dbReference>
<feature type="transmembrane region" description="Helical" evidence="9">
    <location>
        <begin position="16"/>
        <end position="35"/>
    </location>
</feature>
<dbReference type="InterPro" id="IPR008568">
    <property type="entry name" value="EMC3"/>
</dbReference>
<organism evidence="10 11">
    <name type="scientific">Cavenderia fasciculata</name>
    <name type="common">Slime mold</name>
    <name type="synonym">Dictyostelium fasciculatum</name>
    <dbReference type="NCBI Taxonomy" id="261658"/>
    <lineage>
        <taxon>Eukaryota</taxon>
        <taxon>Amoebozoa</taxon>
        <taxon>Evosea</taxon>
        <taxon>Eumycetozoa</taxon>
        <taxon>Dictyostelia</taxon>
        <taxon>Acytosteliales</taxon>
        <taxon>Cavenderiaceae</taxon>
        <taxon>Cavenderia</taxon>
    </lineage>
</organism>
<dbReference type="KEGG" id="dfa:DFA_00315"/>
<dbReference type="GeneID" id="14871683"/>
<comment type="similarity">
    <text evidence="2 7">Belongs to the EMC3 family.</text>
</comment>
<evidence type="ECO:0000256" key="8">
    <source>
        <dbReference type="SAM" id="MobiDB-lite"/>
    </source>
</evidence>
<evidence type="ECO:0000256" key="2">
    <source>
        <dbReference type="ARBA" id="ARBA00005376"/>
    </source>
</evidence>
<keyword evidence="5 9" id="KW-1133">Transmembrane helix</keyword>
<keyword evidence="6 9" id="KW-0472">Membrane</keyword>
<evidence type="ECO:0000256" key="4">
    <source>
        <dbReference type="ARBA" id="ARBA00022692"/>
    </source>
</evidence>
<keyword evidence="11" id="KW-1185">Reference proteome</keyword>
<sequence>MNVQEALVLDPAIRNWVVIPIALILIFVSALKFNIANLMSQTERKQSLQNIMELQTILRAKRLATNSNRIPYQSFNSRKQYFTNRETGILIAKEKNTSSNPMGVLGNAFKDQSGVTDMLKGNIVNFVPQVGLMAWVNHFFSGFVAVKIPFFPLTIRFKTFLQRGIEMSSLDVSYVSSLSWYFLCWFGMEGINSILLAEKYQPNSTLYASQLEQGVPPQQQPITQLYTNERENIELINHDWLMENVEQRFLNKLKNIEEVKQSNKTSTTKSSSSSSLLKDKKKK</sequence>
<dbReference type="GO" id="GO:0034975">
    <property type="term" value="P:protein folding in endoplasmic reticulum"/>
    <property type="evidence" value="ECO:0007669"/>
    <property type="project" value="TreeGrafter"/>
</dbReference>
<dbReference type="SMART" id="SM01415">
    <property type="entry name" value="DUF106"/>
    <property type="match status" value="1"/>
</dbReference>
<evidence type="ECO:0000313" key="10">
    <source>
        <dbReference type="EMBL" id="EGG19737.1"/>
    </source>
</evidence>
<reference evidence="11" key="1">
    <citation type="journal article" date="2011" name="Genome Res.">
        <title>Phylogeny-wide analysis of social amoeba genomes highlights ancient origins for complex intercellular communication.</title>
        <authorList>
            <person name="Heidel A.J."/>
            <person name="Lawal H.M."/>
            <person name="Felder M."/>
            <person name="Schilde C."/>
            <person name="Helps N.R."/>
            <person name="Tunggal B."/>
            <person name="Rivero F."/>
            <person name="John U."/>
            <person name="Schleicher M."/>
            <person name="Eichinger L."/>
            <person name="Platzer M."/>
            <person name="Noegel A.A."/>
            <person name="Schaap P."/>
            <person name="Gloeckner G."/>
        </authorList>
    </citation>
    <scope>NUCLEOTIDE SEQUENCE [LARGE SCALE GENOMIC DNA]</scope>
    <source>
        <strain evidence="11">SH3</strain>
    </source>
</reference>
<dbReference type="GO" id="GO:0072546">
    <property type="term" value="C:EMC complex"/>
    <property type="evidence" value="ECO:0007669"/>
    <property type="project" value="TreeGrafter"/>
</dbReference>
<dbReference type="Pfam" id="PF01956">
    <property type="entry name" value="EMC3_TMCO1"/>
    <property type="match status" value="1"/>
</dbReference>
<dbReference type="OMA" id="KDMDPRW"/>
<evidence type="ECO:0000256" key="5">
    <source>
        <dbReference type="ARBA" id="ARBA00022989"/>
    </source>
</evidence>
<protein>
    <recommendedName>
        <fullName evidence="3 7">ER membrane protein complex subunit 3</fullName>
    </recommendedName>
</protein>
<dbReference type="Proteomes" id="UP000007797">
    <property type="component" value="Unassembled WGS sequence"/>
</dbReference>
<evidence type="ECO:0000256" key="6">
    <source>
        <dbReference type="ARBA" id="ARBA00023136"/>
    </source>
</evidence>
<dbReference type="PANTHER" id="PTHR13116">
    <property type="entry name" value="ER MEMBRANE PROTEIN COMPLEX SUBUNIT 3"/>
    <property type="match status" value="1"/>
</dbReference>
<name>F4PY77_CACFS</name>
<evidence type="ECO:0000256" key="3">
    <source>
        <dbReference type="ARBA" id="ARBA00020822"/>
    </source>
</evidence>